<dbReference type="EMBL" id="SRHE01000176">
    <property type="protein sequence ID" value="TWW09798.1"/>
    <property type="molecule type" value="Genomic_DNA"/>
</dbReference>
<reference evidence="4 5" key="2">
    <citation type="submission" date="2019-08" db="EMBL/GenBank/DDBJ databases">
        <authorList>
            <person name="Henke P."/>
        </authorList>
    </citation>
    <scope>NUCLEOTIDE SEQUENCE [LARGE SCALE GENOMIC DNA]</scope>
    <source>
        <strain evidence="4">Phe10_nw2017</strain>
    </source>
</reference>
<gene>
    <name evidence="4" type="ORF">E3A20_10780</name>
</gene>
<dbReference type="InterPro" id="IPR010809">
    <property type="entry name" value="FliD_C"/>
</dbReference>
<protein>
    <recommendedName>
        <fullName evidence="3">Flagellar hook-associated protein 2 C-terminal domain-containing protein</fullName>
    </recommendedName>
</protein>
<proteinExistence type="predicted"/>
<feature type="non-terminal residue" evidence="4">
    <location>
        <position position="1"/>
    </location>
</feature>
<evidence type="ECO:0000313" key="5">
    <source>
        <dbReference type="Proteomes" id="UP000321083"/>
    </source>
</evidence>
<accession>A0A5C6M596</accession>
<dbReference type="Proteomes" id="UP000321083">
    <property type="component" value="Unassembled WGS sequence"/>
</dbReference>
<dbReference type="Pfam" id="PF07195">
    <property type="entry name" value="FliD_C"/>
    <property type="match status" value="1"/>
</dbReference>
<evidence type="ECO:0000259" key="3">
    <source>
        <dbReference type="Pfam" id="PF07195"/>
    </source>
</evidence>
<dbReference type="PANTHER" id="PTHR30288:SF0">
    <property type="entry name" value="FLAGELLAR HOOK-ASSOCIATED PROTEIN 2"/>
    <property type="match status" value="1"/>
</dbReference>
<feature type="region of interest" description="Disordered" evidence="2">
    <location>
        <begin position="117"/>
        <end position="141"/>
    </location>
</feature>
<sequence length="141" mass="15028">LKTNAKTGELEIDESKLKAALQNDYGSVANLFVAHENGRGLAARMSEVIKNFQDPVHGVLKTRLKGLNDSIRGQDQQIERQQQRLDQRRATIEGQIAAMERRVTSLQAQGDFLAARLGSPAGATGGSPNGDRGSSGTGGSV</sequence>
<dbReference type="GO" id="GO:0071973">
    <property type="term" value="P:bacterial-type flagellum-dependent cell motility"/>
    <property type="evidence" value="ECO:0007669"/>
    <property type="project" value="TreeGrafter"/>
</dbReference>
<dbReference type="InterPro" id="IPR040026">
    <property type="entry name" value="FliD"/>
</dbReference>
<organism evidence="4 5">
    <name type="scientific">Planctomyces bekefii</name>
    <dbReference type="NCBI Taxonomy" id="1653850"/>
    <lineage>
        <taxon>Bacteria</taxon>
        <taxon>Pseudomonadati</taxon>
        <taxon>Planctomycetota</taxon>
        <taxon>Planctomycetia</taxon>
        <taxon>Planctomycetales</taxon>
        <taxon>Planctomycetaceae</taxon>
        <taxon>Planctomyces</taxon>
    </lineage>
</organism>
<reference evidence="4 5" key="1">
    <citation type="submission" date="2019-08" db="EMBL/GenBank/DDBJ databases">
        <title>100 year-old enigma solved: identification of Planctomyces bekefii, the type genus and species of the phylum Planctomycetes.</title>
        <authorList>
            <person name="Svetlana D.N."/>
            <person name="Overmann J."/>
        </authorList>
    </citation>
    <scope>NUCLEOTIDE SEQUENCE [LARGE SCALE GENOMIC DNA]</scope>
    <source>
        <strain evidence="4">Phe10_nw2017</strain>
    </source>
</reference>
<feature type="domain" description="Flagellar hook-associated protein 2 C-terminal" evidence="3">
    <location>
        <begin position="1"/>
        <end position="108"/>
    </location>
</feature>
<evidence type="ECO:0000313" key="4">
    <source>
        <dbReference type="EMBL" id="TWW09798.1"/>
    </source>
</evidence>
<dbReference type="GO" id="GO:0009421">
    <property type="term" value="C:bacterial-type flagellum filament cap"/>
    <property type="evidence" value="ECO:0007669"/>
    <property type="project" value="InterPro"/>
</dbReference>
<dbReference type="GO" id="GO:0007155">
    <property type="term" value="P:cell adhesion"/>
    <property type="evidence" value="ECO:0007669"/>
    <property type="project" value="InterPro"/>
</dbReference>
<evidence type="ECO:0000256" key="1">
    <source>
        <dbReference type="SAM" id="Coils"/>
    </source>
</evidence>
<name>A0A5C6M596_9PLAN</name>
<feature type="coiled-coil region" evidence="1">
    <location>
        <begin position="64"/>
        <end position="109"/>
    </location>
</feature>
<feature type="compositionally biased region" description="Gly residues" evidence="2">
    <location>
        <begin position="123"/>
        <end position="141"/>
    </location>
</feature>
<dbReference type="AlphaFoldDB" id="A0A5C6M596"/>
<keyword evidence="1" id="KW-0175">Coiled coil</keyword>
<comment type="caution">
    <text evidence="4">The sequence shown here is derived from an EMBL/GenBank/DDBJ whole genome shotgun (WGS) entry which is preliminary data.</text>
</comment>
<keyword evidence="5" id="KW-1185">Reference proteome</keyword>
<evidence type="ECO:0000256" key="2">
    <source>
        <dbReference type="SAM" id="MobiDB-lite"/>
    </source>
</evidence>
<dbReference type="PANTHER" id="PTHR30288">
    <property type="entry name" value="FLAGELLAR CAP/ASSEMBLY PROTEIN FLID"/>
    <property type="match status" value="1"/>
</dbReference>